<organism evidence="3 4">
    <name type="scientific">Emiliania huxleyi (strain CCMP1516)</name>
    <dbReference type="NCBI Taxonomy" id="280463"/>
    <lineage>
        <taxon>Eukaryota</taxon>
        <taxon>Haptista</taxon>
        <taxon>Haptophyta</taxon>
        <taxon>Prymnesiophyceae</taxon>
        <taxon>Isochrysidales</taxon>
        <taxon>Noelaerhabdaceae</taxon>
        <taxon>Emiliania</taxon>
    </lineage>
</organism>
<sequence>MGCGASAANKADAAKVSPEPPAADGSVDKADVAKVSPEPPATDGSVDKADAAKVNPEPPAMDGSVEEVDVLLIGAGFTGCWFADKLRARYSADQLSVAMVEMSHRVGGRLMSDDNDGSGSIVKDELGGMRLFPSKMPRIAALVERFGLDVVPLSLADEGNLFHFHGATGRKKDAKMPTGGRWAGCPPSDMSKAAVAAYKATEAWAACGQSAYACPELRELSVPAFLAKYAEASEEEVACYFALSGYNLYHGDVQAAIMVHASELYGSALSEHHFVRQGYMEVVKRLQKASGVEPRMETKVASLSRRESDGRVVATLEGKHAGTIAAKKVLVGVTAAQLARIRGWDKLVSRNRAAAVQASKHIPLFKCFLDFPKPWWQAHGFVAGKSVTDTDVRQIHYYDDEDLLLYVSDGDSEATRYASHLGEAFKADKEKALRDAWSVVKKVHAEAGVPEEDMVEPSYARCVHAYWEAGSHKWRVGADVRQCVASVADGSADGSQVYLAGDAFCDMQGWVEGAIDVAEQAFAKAFPKDEKALGA</sequence>
<evidence type="ECO:0000313" key="4">
    <source>
        <dbReference type="Proteomes" id="UP000013827"/>
    </source>
</evidence>
<feature type="domain" description="Amine oxidase" evidence="2">
    <location>
        <begin position="95"/>
        <end position="516"/>
    </location>
</feature>
<name>A0A0D3K7K7_EMIH1</name>
<dbReference type="Gene3D" id="3.50.50.60">
    <property type="entry name" value="FAD/NAD(P)-binding domain"/>
    <property type="match status" value="1"/>
</dbReference>
<dbReference type="Proteomes" id="UP000013827">
    <property type="component" value="Unassembled WGS sequence"/>
</dbReference>
<feature type="region of interest" description="Disordered" evidence="1">
    <location>
        <begin position="1"/>
        <end position="61"/>
    </location>
</feature>
<proteinExistence type="predicted"/>
<dbReference type="PANTHER" id="PTHR10742:SF410">
    <property type="entry name" value="LYSINE-SPECIFIC HISTONE DEMETHYLASE 2"/>
    <property type="match status" value="1"/>
</dbReference>
<dbReference type="EnsemblProtists" id="EOD31742">
    <property type="protein sequence ID" value="EOD31742"/>
    <property type="gene ID" value="EMIHUDRAFT_112568"/>
</dbReference>
<dbReference type="PaxDb" id="2903-EOD31742"/>
<feature type="compositionally biased region" description="Low complexity" evidence="1">
    <location>
        <begin position="1"/>
        <end position="11"/>
    </location>
</feature>
<reference evidence="4" key="1">
    <citation type="journal article" date="2013" name="Nature">
        <title>Pan genome of the phytoplankton Emiliania underpins its global distribution.</title>
        <authorList>
            <person name="Read B.A."/>
            <person name="Kegel J."/>
            <person name="Klute M.J."/>
            <person name="Kuo A."/>
            <person name="Lefebvre S.C."/>
            <person name="Maumus F."/>
            <person name="Mayer C."/>
            <person name="Miller J."/>
            <person name="Monier A."/>
            <person name="Salamov A."/>
            <person name="Young J."/>
            <person name="Aguilar M."/>
            <person name="Claverie J.M."/>
            <person name="Frickenhaus S."/>
            <person name="Gonzalez K."/>
            <person name="Herman E.K."/>
            <person name="Lin Y.C."/>
            <person name="Napier J."/>
            <person name="Ogata H."/>
            <person name="Sarno A.F."/>
            <person name="Shmutz J."/>
            <person name="Schroeder D."/>
            <person name="de Vargas C."/>
            <person name="Verret F."/>
            <person name="von Dassow P."/>
            <person name="Valentin K."/>
            <person name="Van de Peer Y."/>
            <person name="Wheeler G."/>
            <person name="Dacks J.B."/>
            <person name="Delwiche C.F."/>
            <person name="Dyhrman S.T."/>
            <person name="Glockner G."/>
            <person name="John U."/>
            <person name="Richards T."/>
            <person name="Worden A.Z."/>
            <person name="Zhang X."/>
            <person name="Grigoriev I.V."/>
            <person name="Allen A.E."/>
            <person name="Bidle K."/>
            <person name="Borodovsky M."/>
            <person name="Bowler C."/>
            <person name="Brownlee C."/>
            <person name="Cock J.M."/>
            <person name="Elias M."/>
            <person name="Gladyshev V.N."/>
            <person name="Groth M."/>
            <person name="Guda C."/>
            <person name="Hadaegh A."/>
            <person name="Iglesias-Rodriguez M.D."/>
            <person name="Jenkins J."/>
            <person name="Jones B.M."/>
            <person name="Lawson T."/>
            <person name="Leese F."/>
            <person name="Lindquist E."/>
            <person name="Lobanov A."/>
            <person name="Lomsadze A."/>
            <person name="Malik S.B."/>
            <person name="Marsh M.E."/>
            <person name="Mackinder L."/>
            <person name="Mock T."/>
            <person name="Mueller-Roeber B."/>
            <person name="Pagarete A."/>
            <person name="Parker M."/>
            <person name="Probert I."/>
            <person name="Quesneville H."/>
            <person name="Raines C."/>
            <person name="Rensing S.A."/>
            <person name="Riano-Pachon D.M."/>
            <person name="Richier S."/>
            <person name="Rokitta S."/>
            <person name="Shiraiwa Y."/>
            <person name="Soanes D.M."/>
            <person name="van der Giezen M."/>
            <person name="Wahlund T.M."/>
            <person name="Williams B."/>
            <person name="Wilson W."/>
            <person name="Wolfe G."/>
            <person name="Wurch L.L."/>
        </authorList>
    </citation>
    <scope>NUCLEOTIDE SEQUENCE</scope>
</reference>
<dbReference type="PANTHER" id="PTHR10742">
    <property type="entry name" value="FLAVIN MONOAMINE OXIDASE"/>
    <property type="match status" value="1"/>
</dbReference>
<dbReference type="KEGG" id="ehx:EMIHUDRAFT_112568"/>
<evidence type="ECO:0000313" key="3">
    <source>
        <dbReference type="EnsemblProtists" id="EOD31742"/>
    </source>
</evidence>
<dbReference type="RefSeq" id="XP_005784171.1">
    <property type="nucleotide sequence ID" value="XM_005784114.1"/>
</dbReference>
<protein>
    <recommendedName>
        <fullName evidence="2">Amine oxidase domain-containing protein</fullName>
    </recommendedName>
</protein>
<dbReference type="InterPro" id="IPR050281">
    <property type="entry name" value="Flavin_monoamine_oxidase"/>
</dbReference>
<evidence type="ECO:0000259" key="2">
    <source>
        <dbReference type="Pfam" id="PF01593"/>
    </source>
</evidence>
<dbReference type="InterPro" id="IPR002937">
    <property type="entry name" value="Amino_oxidase"/>
</dbReference>
<reference evidence="3" key="2">
    <citation type="submission" date="2024-10" db="UniProtKB">
        <authorList>
            <consortium name="EnsemblProtists"/>
        </authorList>
    </citation>
    <scope>IDENTIFICATION</scope>
</reference>
<dbReference type="AlphaFoldDB" id="A0A0D3K7K7"/>
<dbReference type="GO" id="GO:0016491">
    <property type="term" value="F:oxidoreductase activity"/>
    <property type="evidence" value="ECO:0007669"/>
    <property type="project" value="InterPro"/>
</dbReference>
<dbReference type="HOGENOM" id="CLU_488937_0_0_1"/>
<dbReference type="PROSITE" id="PS50896">
    <property type="entry name" value="LISH"/>
    <property type="match status" value="1"/>
</dbReference>
<accession>A0A0D3K7K7</accession>
<dbReference type="InterPro" id="IPR036188">
    <property type="entry name" value="FAD/NAD-bd_sf"/>
</dbReference>
<dbReference type="SUPFAM" id="SSF51905">
    <property type="entry name" value="FAD/NAD(P)-binding domain"/>
    <property type="match status" value="1"/>
</dbReference>
<dbReference type="Pfam" id="PF01593">
    <property type="entry name" value="Amino_oxidase"/>
    <property type="match status" value="1"/>
</dbReference>
<evidence type="ECO:0000256" key="1">
    <source>
        <dbReference type="SAM" id="MobiDB-lite"/>
    </source>
</evidence>
<dbReference type="InterPro" id="IPR006594">
    <property type="entry name" value="LisH"/>
</dbReference>
<keyword evidence="4" id="KW-1185">Reference proteome</keyword>
<dbReference type="GeneID" id="17277014"/>